<dbReference type="AlphaFoldDB" id="A0A914QX49"/>
<organism evidence="1 2">
    <name type="scientific">Panagrolaimus davidi</name>
    <dbReference type="NCBI Taxonomy" id="227884"/>
    <lineage>
        <taxon>Eukaryota</taxon>
        <taxon>Metazoa</taxon>
        <taxon>Ecdysozoa</taxon>
        <taxon>Nematoda</taxon>
        <taxon>Chromadorea</taxon>
        <taxon>Rhabditida</taxon>
        <taxon>Tylenchina</taxon>
        <taxon>Panagrolaimomorpha</taxon>
        <taxon>Panagrolaimoidea</taxon>
        <taxon>Panagrolaimidae</taxon>
        <taxon>Panagrolaimus</taxon>
    </lineage>
</organism>
<evidence type="ECO:0000313" key="1">
    <source>
        <dbReference type="Proteomes" id="UP000887578"/>
    </source>
</evidence>
<dbReference type="WBParaSite" id="PDA_v2.g8417.t1">
    <property type="protein sequence ID" value="PDA_v2.g8417.t1"/>
    <property type="gene ID" value="PDA_v2.g8417"/>
</dbReference>
<sequence length="294" mass="33447">MKFILDILDTNVEPIDAYIFERTCENQKIEGFNHCFQHLWKEVPALKKCIECDSTCTLASNVCGKCLKPYIDLKIENTVCFSDDDEDIPTVSTGTTDNDLVALLSECTKKLKKSVEEDEDSELEIASPHKFDTKNLDDVKRLEFMWGDMLKFGLECDNVTFAKEIKVKNTVSSPPSVPLKYNRLYDIDKMISPSSTKEQSKPEIEAVTFCQKDERKPMVLRFPSRTLSEKVATNKPPEIALGVEDPSQLPVQFRPVPFHAPQPVTTTLQHQNQLRLTRPPQFSTSTAVILFFSF</sequence>
<protein>
    <submittedName>
        <fullName evidence="2">Uncharacterized protein</fullName>
    </submittedName>
</protein>
<proteinExistence type="predicted"/>
<evidence type="ECO:0000313" key="2">
    <source>
        <dbReference type="WBParaSite" id="PDA_v2.g8417.t1"/>
    </source>
</evidence>
<reference evidence="2" key="1">
    <citation type="submission" date="2022-11" db="UniProtKB">
        <authorList>
            <consortium name="WormBaseParasite"/>
        </authorList>
    </citation>
    <scope>IDENTIFICATION</scope>
</reference>
<accession>A0A914QX49</accession>
<dbReference type="Proteomes" id="UP000887578">
    <property type="component" value="Unplaced"/>
</dbReference>
<name>A0A914QX49_9BILA</name>
<keyword evidence="1" id="KW-1185">Reference proteome</keyword>